<feature type="region of interest" description="Disordered" evidence="1">
    <location>
        <begin position="431"/>
        <end position="453"/>
    </location>
</feature>
<feature type="compositionally biased region" description="Polar residues" evidence="1">
    <location>
        <begin position="344"/>
        <end position="353"/>
    </location>
</feature>
<reference evidence="2 3" key="1">
    <citation type="submission" date="2023-02" db="EMBL/GenBank/DDBJ databases">
        <title>LHISI_Scaffold_Assembly.</title>
        <authorList>
            <person name="Stuart O.P."/>
            <person name="Cleave R."/>
            <person name="Magrath M.J.L."/>
            <person name="Mikheyev A.S."/>
        </authorList>
    </citation>
    <scope>NUCLEOTIDE SEQUENCE [LARGE SCALE GENOMIC DNA]</scope>
    <source>
        <strain evidence="2">Daus_M_001</strain>
        <tissue evidence="2">Leg muscle</tissue>
    </source>
</reference>
<feature type="compositionally biased region" description="Basic and acidic residues" evidence="1">
    <location>
        <begin position="356"/>
        <end position="367"/>
    </location>
</feature>
<evidence type="ECO:0000313" key="2">
    <source>
        <dbReference type="EMBL" id="KAJ8873866.1"/>
    </source>
</evidence>
<feature type="region of interest" description="Disordered" evidence="1">
    <location>
        <begin position="291"/>
        <end position="316"/>
    </location>
</feature>
<name>A0ABQ9GPC2_9NEOP</name>
<comment type="caution">
    <text evidence="2">The sequence shown here is derived from an EMBL/GenBank/DDBJ whole genome shotgun (WGS) entry which is preliminary data.</text>
</comment>
<proteinExistence type="predicted"/>
<accession>A0ABQ9GPC2</accession>
<gene>
    <name evidence="2" type="ORF">PR048_024702</name>
</gene>
<feature type="region of interest" description="Disordered" evidence="1">
    <location>
        <begin position="15"/>
        <end position="35"/>
    </location>
</feature>
<evidence type="ECO:0000313" key="3">
    <source>
        <dbReference type="Proteomes" id="UP001159363"/>
    </source>
</evidence>
<sequence length="686" mass="76561">MQGWNAYGSGYIKEQESPRNVRASSGERIRDMREGDYRLRRLPASSAGEAMMQHCSSLPRALPNKPLPQAICGFIKLFESNLRKKSPHAGSRLGHHDALCGKRVMDFEANRAPRAKLDYGGVALRVDHIADLPCRSRLVRRRSVVREVLGSNPRYGMGSLKVYWNSAVDNFRRKNPGRPLGKLQFGKLFTESWTQADTPKNAMSGFRASGIFPFNPQRWLLLNNIQTTSTSLATVRSLIPAPKIIRNKQETRHSLNVKSTLVTRQLFSKGVERNADQPSTAPVHKLRSLARDSNPEHPAPQMAGAPNDCATGGRRDLSEKCKINPRLLSLPVGRSPATFISRRPQITTTSRASPRQPREGKGTDKGRALGWMDSPDGIQGRRANCLLTFPLWKEGPWREGDRMKYYTPLLVRHIMCGQNYISTGIVRHDSHVRKSGGDPLSRSPPSRPRKSNKVRLGGRLAAKNNLIGATTHPGTRTALTMEIVYWKEREGMSITPQSKSEALYMVKEFGSLTKRLWNGGEMKWQVFHEKLRDTVAIMRISPAFTCQRGHGGVAVTILVSHQGEPGAIPGNRSLDFRMWESYRTVRLFGGSPVSYALSFQRCSIHQSPSLTLKTLLHRIYLHVTTEKICWKKVSAELLATNFLTTLWTSLTHGRTPYVKHVKRISGLATEGHSHAPAGSRGQSSGG</sequence>
<keyword evidence="3" id="KW-1185">Reference proteome</keyword>
<dbReference type="EMBL" id="JARBHB010000010">
    <property type="protein sequence ID" value="KAJ8873866.1"/>
    <property type="molecule type" value="Genomic_DNA"/>
</dbReference>
<dbReference type="Proteomes" id="UP001159363">
    <property type="component" value="Chromosome 9"/>
</dbReference>
<protein>
    <recommendedName>
        <fullName evidence="4">Ribosomal protein S3</fullName>
    </recommendedName>
</protein>
<organism evidence="2 3">
    <name type="scientific">Dryococelus australis</name>
    <dbReference type="NCBI Taxonomy" id="614101"/>
    <lineage>
        <taxon>Eukaryota</taxon>
        <taxon>Metazoa</taxon>
        <taxon>Ecdysozoa</taxon>
        <taxon>Arthropoda</taxon>
        <taxon>Hexapoda</taxon>
        <taxon>Insecta</taxon>
        <taxon>Pterygota</taxon>
        <taxon>Neoptera</taxon>
        <taxon>Polyneoptera</taxon>
        <taxon>Phasmatodea</taxon>
        <taxon>Verophasmatodea</taxon>
        <taxon>Anareolatae</taxon>
        <taxon>Phasmatidae</taxon>
        <taxon>Eurycanthinae</taxon>
        <taxon>Dryococelus</taxon>
    </lineage>
</organism>
<evidence type="ECO:0000256" key="1">
    <source>
        <dbReference type="SAM" id="MobiDB-lite"/>
    </source>
</evidence>
<feature type="region of interest" description="Disordered" evidence="1">
    <location>
        <begin position="339"/>
        <end position="375"/>
    </location>
</feature>
<evidence type="ECO:0008006" key="4">
    <source>
        <dbReference type="Google" id="ProtNLM"/>
    </source>
</evidence>